<protein>
    <submittedName>
        <fullName evidence="1">Uncharacterized protein</fullName>
    </submittedName>
</protein>
<organism evidence="1 2">
    <name type="scientific">Phytohabitans aurantiacus</name>
    <dbReference type="NCBI Taxonomy" id="3016789"/>
    <lineage>
        <taxon>Bacteria</taxon>
        <taxon>Bacillati</taxon>
        <taxon>Actinomycetota</taxon>
        <taxon>Actinomycetes</taxon>
        <taxon>Micromonosporales</taxon>
        <taxon>Micromonosporaceae</taxon>
    </lineage>
</organism>
<dbReference type="Proteomes" id="UP001144280">
    <property type="component" value="Unassembled WGS sequence"/>
</dbReference>
<name>A0ABQ5QR83_9ACTN</name>
<comment type="caution">
    <text evidence="1">The sequence shown here is derived from an EMBL/GenBank/DDBJ whole genome shotgun (WGS) entry which is preliminary data.</text>
</comment>
<gene>
    <name evidence="1" type="ORF">Pa4123_24080</name>
</gene>
<proteinExistence type="predicted"/>
<sequence>MTRIVAATSTNVPVMSAILFAGIALFVTVGYAAACWLKPFTACHRCKGTGTRAPSLIDRLRRRIPRPRALRGRPDCGHCRGTGLRLRIGRRVFNHFRRIRRAAG</sequence>
<reference evidence="1" key="1">
    <citation type="submission" date="2022-12" db="EMBL/GenBank/DDBJ databases">
        <title>New Phytohabitans aurantiacus sp. RD004123 nov., an actinomycete isolated from soil.</title>
        <authorList>
            <person name="Triningsih D.W."/>
            <person name="Harunari E."/>
            <person name="Igarashi Y."/>
        </authorList>
    </citation>
    <scope>NUCLEOTIDE SEQUENCE</scope>
    <source>
        <strain evidence="1">RD004123</strain>
    </source>
</reference>
<keyword evidence="2" id="KW-1185">Reference proteome</keyword>
<dbReference type="EMBL" id="BSDI01000009">
    <property type="protein sequence ID" value="GLH97133.1"/>
    <property type="molecule type" value="Genomic_DNA"/>
</dbReference>
<evidence type="ECO:0000313" key="1">
    <source>
        <dbReference type="EMBL" id="GLH97133.1"/>
    </source>
</evidence>
<evidence type="ECO:0000313" key="2">
    <source>
        <dbReference type="Proteomes" id="UP001144280"/>
    </source>
</evidence>
<accession>A0ABQ5QR83</accession>